<gene>
    <name evidence="1" type="ORF">A4S15_03335</name>
</gene>
<protein>
    <submittedName>
        <fullName evidence="1">Uncharacterized protein</fullName>
    </submittedName>
</protein>
<accession>A0A1W9HNT3</accession>
<dbReference type="EMBL" id="LWDL01000033">
    <property type="protein sequence ID" value="OQW49099.1"/>
    <property type="molecule type" value="Genomic_DNA"/>
</dbReference>
<proteinExistence type="predicted"/>
<dbReference type="Proteomes" id="UP000192872">
    <property type="component" value="Unassembled WGS sequence"/>
</dbReference>
<sequence length="133" mass="15037">MVDAMMNTIEALRENQPVGDYYRAAFSKWRELLKGFEKSSLVDFATAISDAQLDYFEKQCGGRSMGQEIMAWTGIAYYYDAEEAGFGDDLDKARKIYDAMQLSHISIEAKINAEKAAISYDLFEDLEEAEGEV</sequence>
<evidence type="ECO:0000313" key="2">
    <source>
        <dbReference type="Proteomes" id="UP000192872"/>
    </source>
</evidence>
<dbReference type="AlphaFoldDB" id="A0A1W9HNT3"/>
<reference evidence="1 2" key="1">
    <citation type="journal article" date="2017" name="Water Res.">
        <title>Comammox in drinking water systems.</title>
        <authorList>
            <person name="Wang Y."/>
            <person name="Ma L."/>
            <person name="Mao Y."/>
            <person name="Jiang X."/>
            <person name="Xia Y."/>
            <person name="Yu K."/>
            <person name="Li B."/>
            <person name="Zhang T."/>
        </authorList>
    </citation>
    <scope>NUCLEOTIDE SEQUENCE [LARGE SCALE GENOMIC DNA]</scope>
    <source>
        <strain evidence="1">SG_bin8</strain>
    </source>
</reference>
<comment type="caution">
    <text evidence="1">The sequence shown here is derived from an EMBL/GenBank/DDBJ whole genome shotgun (WGS) entry which is preliminary data.</text>
</comment>
<name>A0A1W9HNT3_9HYPH</name>
<organism evidence="1 2">
    <name type="scientific">Candidatus Raskinella chloraquaticus</name>
    <dbReference type="NCBI Taxonomy" id="1951219"/>
    <lineage>
        <taxon>Bacteria</taxon>
        <taxon>Pseudomonadati</taxon>
        <taxon>Pseudomonadota</taxon>
        <taxon>Alphaproteobacteria</taxon>
        <taxon>Hyphomicrobiales</taxon>
        <taxon>Phreatobacteraceae</taxon>
        <taxon>Candidatus Raskinella</taxon>
    </lineage>
</organism>
<evidence type="ECO:0000313" key="1">
    <source>
        <dbReference type="EMBL" id="OQW49099.1"/>
    </source>
</evidence>
<dbReference type="STRING" id="1827387.A4S15_03335"/>